<gene>
    <name evidence="1" type="ORF">Ate02nite_74160</name>
</gene>
<dbReference type="AlphaFoldDB" id="A0A919NVF2"/>
<dbReference type="EMBL" id="BOMY01000047">
    <property type="protein sequence ID" value="GIF24686.1"/>
    <property type="molecule type" value="Genomic_DNA"/>
</dbReference>
<keyword evidence="2" id="KW-1185">Reference proteome</keyword>
<evidence type="ECO:0000313" key="2">
    <source>
        <dbReference type="Proteomes" id="UP000623608"/>
    </source>
</evidence>
<comment type="caution">
    <text evidence="1">The sequence shown here is derived from an EMBL/GenBank/DDBJ whole genome shotgun (WGS) entry which is preliminary data.</text>
</comment>
<dbReference type="RefSeq" id="WP_203812541.1">
    <property type="nucleotide sequence ID" value="NZ_BOMY01000047.1"/>
</dbReference>
<organism evidence="1 2">
    <name type="scientific">Paractinoplanes tereljensis</name>
    <dbReference type="NCBI Taxonomy" id="571912"/>
    <lineage>
        <taxon>Bacteria</taxon>
        <taxon>Bacillati</taxon>
        <taxon>Actinomycetota</taxon>
        <taxon>Actinomycetes</taxon>
        <taxon>Micromonosporales</taxon>
        <taxon>Micromonosporaceae</taxon>
        <taxon>Paractinoplanes</taxon>
    </lineage>
</organism>
<name>A0A919NVF2_9ACTN</name>
<sequence>MNDQYKARLSAVEQRVEFEAGLRAKVDRDLADLQSGQQGMLKVVNALRETQVEQGQAIGRIESRMDKFEATQNLHTAALNHHSAILTEMVQLAVEQKRRTDQLDAKVGQLSTQMVRVLELLEPPHAPRIAAAC</sequence>
<accession>A0A919NVF2</accession>
<proteinExistence type="predicted"/>
<reference evidence="1" key="1">
    <citation type="submission" date="2021-01" db="EMBL/GenBank/DDBJ databases">
        <title>Whole genome shotgun sequence of Actinoplanes tereljensis NBRC 105297.</title>
        <authorList>
            <person name="Komaki H."/>
            <person name="Tamura T."/>
        </authorList>
    </citation>
    <scope>NUCLEOTIDE SEQUENCE</scope>
    <source>
        <strain evidence="1">NBRC 105297</strain>
    </source>
</reference>
<dbReference type="Proteomes" id="UP000623608">
    <property type="component" value="Unassembled WGS sequence"/>
</dbReference>
<evidence type="ECO:0000313" key="1">
    <source>
        <dbReference type="EMBL" id="GIF24686.1"/>
    </source>
</evidence>
<protein>
    <submittedName>
        <fullName evidence="1">Uncharacterized protein</fullName>
    </submittedName>
</protein>